<name>A0ABV2NKY7_9HYPH</name>
<accession>A0ABV2NKY7</accession>
<keyword evidence="3" id="KW-1185">Reference proteome</keyword>
<dbReference type="InterPro" id="IPR028087">
    <property type="entry name" value="Tad_N"/>
</dbReference>
<evidence type="ECO:0000313" key="3">
    <source>
        <dbReference type="Proteomes" id="UP001549119"/>
    </source>
</evidence>
<proteinExistence type="predicted"/>
<dbReference type="RefSeq" id="WP_245364406.1">
    <property type="nucleotide sequence ID" value="NZ_JBEPNV010000001.1"/>
</dbReference>
<reference evidence="2 3" key="1">
    <citation type="submission" date="2024-06" db="EMBL/GenBank/DDBJ databases">
        <title>Genomics of switchgrass bacterial isolates.</title>
        <authorList>
            <person name="Shade A."/>
        </authorList>
    </citation>
    <scope>NUCLEOTIDE SEQUENCE [LARGE SCALE GENOMIC DNA]</scope>
    <source>
        <strain evidence="2 3">PvP084</strain>
    </source>
</reference>
<evidence type="ECO:0000313" key="2">
    <source>
        <dbReference type="EMBL" id="MET3867172.1"/>
    </source>
</evidence>
<comment type="caution">
    <text evidence="2">The sequence shown here is derived from an EMBL/GenBank/DDBJ whole genome shotgun (WGS) entry which is preliminary data.</text>
</comment>
<organism evidence="2 3">
    <name type="scientific">Methylobacterium radiotolerans</name>
    <dbReference type="NCBI Taxonomy" id="31998"/>
    <lineage>
        <taxon>Bacteria</taxon>
        <taxon>Pseudomonadati</taxon>
        <taxon>Pseudomonadota</taxon>
        <taxon>Alphaproteobacteria</taxon>
        <taxon>Hyphomicrobiales</taxon>
        <taxon>Methylobacteriaceae</taxon>
        <taxon>Methylobacterium</taxon>
    </lineage>
</organism>
<protein>
    <submittedName>
        <fullName evidence="2">Flp pilus assembly protein TadG</fullName>
    </submittedName>
</protein>
<dbReference type="Pfam" id="PF13400">
    <property type="entry name" value="Tad"/>
    <property type="match status" value="1"/>
</dbReference>
<gene>
    <name evidence="2" type="ORF">ABIC20_004481</name>
</gene>
<feature type="domain" description="Putative Flp pilus-assembly TadG-like N-terminal" evidence="1">
    <location>
        <begin position="47"/>
        <end position="92"/>
    </location>
</feature>
<sequence length="486" mass="50999">MCEDPARYEAEVNQMFGSENAAYLRLRVSLRQLNKLAVALRTEKHGGVVLIFALGSTALLGLAGGGIDYAHIASRRSQLQNAVDVGVLSGGNAMKLASSSIDAVKGVTEESIRTSASPSPDRPFTVTVEVASDKTSVSAHVQETMKLTFGAFVGIRAQTISVQAKASVVGKMRLCMLTLDPLSPGAFNLRKSAQVTANGCSLYSNSTNPIGMVGGDSSIARADTICSAGGYLGVRANFAPPPQTGCPVITDPLKGRANPQIGACANLPFPFNLLPLTKIQTIDQNLTLDPGTYCYGLQIKKNAVVTMKPGVYIFNNGPLIVKDKATLNGTNVGLYFAGDKAGLLFDKDTTVSLTAPTTGEMAGLLMAEQTTVSDPLDPALLANAIDLGVTIPPTPAPLGQSKPMRIYRIISNNARTMLGTIYLPAGRLVIDADKPVADQSAYTVVVAQQVNLYEGPNLYLNANYDATSVPVPKGVGPIGGKLLITK</sequence>
<dbReference type="Proteomes" id="UP001549119">
    <property type="component" value="Unassembled WGS sequence"/>
</dbReference>
<dbReference type="EMBL" id="JBEPNW010000002">
    <property type="protein sequence ID" value="MET3867172.1"/>
    <property type="molecule type" value="Genomic_DNA"/>
</dbReference>
<evidence type="ECO:0000259" key="1">
    <source>
        <dbReference type="Pfam" id="PF13400"/>
    </source>
</evidence>